<organism evidence="2">
    <name type="scientific">viral metagenome</name>
    <dbReference type="NCBI Taxonomy" id="1070528"/>
    <lineage>
        <taxon>unclassified sequences</taxon>
        <taxon>metagenomes</taxon>
        <taxon>organismal metagenomes</taxon>
    </lineage>
</organism>
<protein>
    <submittedName>
        <fullName evidence="2">Uncharacterized protein</fullName>
    </submittedName>
</protein>
<dbReference type="EMBL" id="MT141346">
    <property type="protein sequence ID" value="QJA58908.1"/>
    <property type="molecule type" value="Genomic_DNA"/>
</dbReference>
<feature type="compositionally biased region" description="Basic residues" evidence="1">
    <location>
        <begin position="186"/>
        <end position="204"/>
    </location>
</feature>
<evidence type="ECO:0000313" key="2">
    <source>
        <dbReference type="EMBL" id="QJA47930.1"/>
    </source>
</evidence>
<proteinExistence type="predicted"/>
<sequence>MATTSTSSYARNLHLWTKSDDKKLLKAIADGHTVMDVAEELEREHVSVVRRLGEIDLFAFEAGSEEWVEVMTLGLGGAPLKVVIDWCNATPERLQYAEIEEMLMADFRAEFELAAFHGLYVSSQDVIADLMWLVSQPDQIRLGYSSAVRAIVDRYDIPTPATLKAQVLGLVPATAPWPLAMPATRTTKKTRSSTGRKRTYRKSRSSSSYGKSRRASSARSSSTRSRKSYA</sequence>
<accession>A0A6H1ZL58</accession>
<name>A0A6H1ZL58_9ZZZZ</name>
<reference evidence="2" key="1">
    <citation type="submission" date="2020-03" db="EMBL/GenBank/DDBJ databases">
        <title>The deep terrestrial virosphere.</title>
        <authorList>
            <person name="Holmfeldt K."/>
            <person name="Nilsson E."/>
            <person name="Simone D."/>
            <person name="Lopez-Fernandez M."/>
            <person name="Wu X."/>
            <person name="de Brujin I."/>
            <person name="Lundin D."/>
            <person name="Andersson A."/>
            <person name="Bertilsson S."/>
            <person name="Dopson M."/>
        </authorList>
    </citation>
    <scope>NUCLEOTIDE SEQUENCE</scope>
    <source>
        <strain evidence="3">MM415B01383</strain>
        <strain evidence="2">TM448A00757</strain>
        <strain evidence="4">TM448B00909</strain>
    </source>
</reference>
<evidence type="ECO:0000256" key="1">
    <source>
        <dbReference type="SAM" id="MobiDB-lite"/>
    </source>
</evidence>
<gene>
    <name evidence="3" type="ORF">MM415B01383_0004</name>
    <name evidence="2" type="ORF">TM448A00757_0018</name>
    <name evidence="4" type="ORF">TM448B00909_0018</name>
</gene>
<dbReference type="EMBL" id="MT144672">
    <property type="protein sequence ID" value="QJH97071.1"/>
    <property type="molecule type" value="Genomic_DNA"/>
</dbReference>
<evidence type="ECO:0000313" key="4">
    <source>
        <dbReference type="EMBL" id="QJH97071.1"/>
    </source>
</evidence>
<feature type="region of interest" description="Disordered" evidence="1">
    <location>
        <begin position="181"/>
        <end position="230"/>
    </location>
</feature>
<evidence type="ECO:0000313" key="3">
    <source>
        <dbReference type="EMBL" id="QJA58908.1"/>
    </source>
</evidence>
<dbReference type="EMBL" id="MT144063">
    <property type="protein sequence ID" value="QJA47930.1"/>
    <property type="molecule type" value="Genomic_DNA"/>
</dbReference>
<dbReference type="AlphaFoldDB" id="A0A6H1ZL58"/>